<proteinExistence type="predicted"/>
<comment type="caution">
    <text evidence="1">The sequence shown here is derived from an EMBL/GenBank/DDBJ whole genome shotgun (WGS) entry which is preliminary data.</text>
</comment>
<reference evidence="1 2" key="1">
    <citation type="journal article" date="2016" name="Genome Biol. Evol.">
        <title>Divergent and convergent evolution of fungal pathogenicity.</title>
        <authorList>
            <person name="Shang Y."/>
            <person name="Xiao G."/>
            <person name="Zheng P."/>
            <person name="Cen K."/>
            <person name="Zhan S."/>
            <person name="Wang C."/>
        </authorList>
    </citation>
    <scope>NUCLEOTIDE SEQUENCE [LARGE SCALE GENOMIC DNA]</scope>
    <source>
        <strain evidence="1 2">RCEF 264</strain>
    </source>
</reference>
<name>A0A167WDL0_9HYPO</name>
<dbReference type="OrthoDB" id="5237031at2759"/>
<dbReference type="AlphaFoldDB" id="A0A167WDL0"/>
<sequence length="140" mass="16223">MYECPQVFCFDHKYLLLLQFRANTIGDIRGDGEVDCWVLPRINPNGTPFRYALYRLLVQGWRRFQGLNRYNTTMGRVAAESVSLFSGTPYWRANNGLTDRPYNYSRVVDSDTGAFYWVDENGNAVQDVTGKVLWDMAAMW</sequence>
<keyword evidence="2" id="KW-1185">Reference proteome</keyword>
<dbReference type="Proteomes" id="UP000076874">
    <property type="component" value="Unassembled WGS sequence"/>
</dbReference>
<dbReference type="EMBL" id="AZHD01000005">
    <property type="protein sequence ID" value="OAA63649.1"/>
    <property type="molecule type" value="Genomic_DNA"/>
</dbReference>
<accession>A0A167WDL0</accession>
<evidence type="ECO:0000313" key="2">
    <source>
        <dbReference type="Proteomes" id="UP000076874"/>
    </source>
</evidence>
<evidence type="ECO:0000313" key="1">
    <source>
        <dbReference type="EMBL" id="OAA63649.1"/>
    </source>
</evidence>
<organism evidence="1 2">
    <name type="scientific">Niveomyces insectorum RCEF 264</name>
    <dbReference type="NCBI Taxonomy" id="1081102"/>
    <lineage>
        <taxon>Eukaryota</taxon>
        <taxon>Fungi</taxon>
        <taxon>Dikarya</taxon>
        <taxon>Ascomycota</taxon>
        <taxon>Pezizomycotina</taxon>
        <taxon>Sordariomycetes</taxon>
        <taxon>Hypocreomycetidae</taxon>
        <taxon>Hypocreales</taxon>
        <taxon>Cordycipitaceae</taxon>
        <taxon>Niveomyces</taxon>
    </lineage>
</organism>
<protein>
    <submittedName>
        <fullName evidence="1">Uncharacterized protein</fullName>
    </submittedName>
</protein>
<gene>
    <name evidence="1" type="ORF">SPI_03812</name>
</gene>